<sequence length="128" mass="14115">MAIQSVSHLAVYVRDQAEALAWYRDKFNFAVCDDNSDFMPGFRWLTVAPQAGGWPQLVLMPPMQDGDEARIGGNGFCVLATDDCRGDCEQLRARGVRIVEEPGEVPWGISAVVLDLYGNPYNLVQPPA</sequence>
<gene>
    <name evidence="2" type="ORF">KDW95_09550</name>
</gene>
<evidence type="ECO:0000259" key="1">
    <source>
        <dbReference type="PROSITE" id="PS51819"/>
    </source>
</evidence>
<protein>
    <submittedName>
        <fullName evidence="2">VOC family protein</fullName>
    </submittedName>
</protein>
<dbReference type="PANTHER" id="PTHR36437">
    <property type="entry name" value="GLYOXALASE/BLEOMYCIN RESISTANCE PROTEIN/DIOXYGENASE"/>
    <property type="match status" value="1"/>
</dbReference>
<evidence type="ECO:0000313" key="3">
    <source>
        <dbReference type="Proteomes" id="UP001058461"/>
    </source>
</evidence>
<dbReference type="EMBL" id="CP073347">
    <property type="protein sequence ID" value="UTW13854.1"/>
    <property type="molecule type" value="Genomic_DNA"/>
</dbReference>
<dbReference type="Gene3D" id="3.10.180.10">
    <property type="entry name" value="2,3-Dihydroxybiphenyl 1,2-Dioxygenase, domain 1"/>
    <property type="match status" value="1"/>
</dbReference>
<dbReference type="InterPro" id="IPR004360">
    <property type="entry name" value="Glyas_Fos-R_dOase_dom"/>
</dbReference>
<dbReference type="PROSITE" id="PS51819">
    <property type="entry name" value="VOC"/>
    <property type="match status" value="1"/>
</dbReference>
<dbReference type="SUPFAM" id="SSF54593">
    <property type="entry name" value="Glyoxalase/Bleomycin resistance protein/Dihydroxybiphenyl dioxygenase"/>
    <property type="match status" value="1"/>
</dbReference>
<accession>A0ABY5HP12</accession>
<feature type="domain" description="VOC" evidence="1">
    <location>
        <begin position="5"/>
        <end position="126"/>
    </location>
</feature>
<dbReference type="RefSeq" id="WP_255856045.1">
    <property type="nucleotide sequence ID" value="NZ_CP073347.1"/>
</dbReference>
<dbReference type="InterPro" id="IPR037523">
    <property type="entry name" value="VOC_core"/>
</dbReference>
<evidence type="ECO:0000313" key="2">
    <source>
        <dbReference type="EMBL" id="UTW13854.1"/>
    </source>
</evidence>
<dbReference type="InterPro" id="IPR029068">
    <property type="entry name" value="Glyas_Bleomycin-R_OHBP_Dase"/>
</dbReference>
<name>A0ABY5HP12_9GAMM</name>
<reference evidence="2" key="1">
    <citation type="submission" date="2021-04" db="EMBL/GenBank/DDBJ databases">
        <title>Oceanospirillales bacteria with DddD are important DMSP degraders in coastal seawater.</title>
        <authorList>
            <person name="Liu J."/>
        </authorList>
    </citation>
    <scope>NUCLEOTIDE SEQUENCE</scope>
    <source>
        <strain evidence="2">D13-1</strain>
    </source>
</reference>
<dbReference type="Pfam" id="PF00903">
    <property type="entry name" value="Glyoxalase"/>
    <property type="match status" value="1"/>
</dbReference>
<dbReference type="PANTHER" id="PTHR36437:SF2">
    <property type="entry name" value="GLYOXALASE_BLEOMYCIN RESISTANCE PROTEIN_DIOXYGENASE"/>
    <property type="match status" value="1"/>
</dbReference>
<proteinExistence type="predicted"/>
<organism evidence="2 3">
    <name type="scientific">Marinobacterium rhizophilum</name>
    <dbReference type="NCBI Taxonomy" id="420402"/>
    <lineage>
        <taxon>Bacteria</taxon>
        <taxon>Pseudomonadati</taxon>
        <taxon>Pseudomonadota</taxon>
        <taxon>Gammaproteobacteria</taxon>
        <taxon>Oceanospirillales</taxon>
        <taxon>Oceanospirillaceae</taxon>
        <taxon>Marinobacterium</taxon>
    </lineage>
</organism>
<keyword evidence="3" id="KW-1185">Reference proteome</keyword>
<dbReference type="Proteomes" id="UP001058461">
    <property type="component" value="Chromosome"/>
</dbReference>